<dbReference type="NCBIfam" id="TIGR01640">
    <property type="entry name" value="F_box_assoc_1"/>
    <property type="match status" value="1"/>
</dbReference>
<accession>A0ABM0YHD2</accession>
<reference evidence="3 4" key="3">
    <citation type="submission" date="2025-05" db="UniProtKB">
        <authorList>
            <consortium name="RefSeq"/>
        </authorList>
    </citation>
    <scope>IDENTIFICATION</scope>
    <source>
        <tissue evidence="3 4">Leaf</tissue>
    </source>
</reference>
<evidence type="ECO:0000313" key="2">
    <source>
        <dbReference type="Proteomes" id="UP000694864"/>
    </source>
</evidence>
<name>A0ABM0YHD2_CAMSA</name>
<reference evidence="2" key="1">
    <citation type="journal article" date="1997" name="Nucleic Acids Res.">
        <title>tRNAscan-SE: a program for improved detection of transfer RNA genes in genomic sequence.</title>
        <authorList>
            <person name="Lowe T.M."/>
            <person name="Eddy S.R."/>
        </authorList>
    </citation>
    <scope>NUCLEOTIDE SEQUENCE [LARGE SCALE GENOMIC DNA]</scope>
    <source>
        <strain evidence="2">r\DH55</strain>
    </source>
</reference>
<evidence type="ECO:0000313" key="4">
    <source>
        <dbReference type="RefSeq" id="XP_010500896.1"/>
    </source>
</evidence>
<reference evidence="2" key="2">
    <citation type="journal article" date="2014" name="Nat. Commun.">
        <title>The emerging biofuel crop Camelina sativa retains a highly undifferentiated hexaploid genome structure.</title>
        <authorList>
            <person name="Kagale S."/>
            <person name="Koh C."/>
            <person name="Nixon J."/>
            <person name="Bollina V."/>
            <person name="Clarke W.E."/>
            <person name="Tuteja R."/>
            <person name="Spillane C."/>
            <person name="Robinson S.J."/>
            <person name="Links M.G."/>
            <person name="Clarke C."/>
            <person name="Higgins E.E."/>
            <person name="Huebert T."/>
            <person name="Sharpe A.G."/>
            <person name="Parkin I.A."/>
        </authorList>
    </citation>
    <scope>NUCLEOTIDE SEQUENCE [LARGE SCALE GENOMIC DNA]</scope>
    <source>
        <strain evidence="2">r\DH55</strain>
    </source>
</reference>
<dbReference type="SUPFAM" id="SSF81383">
    <property type="entry name" value="F-box domain"/>
    <property type="match status" value="1"/>
</dbReference>
<dbReference type="InterPro" id="IPR001810">
    <property type="entry name" value="F-box_dom"/>
</dbReference>
<feature type="domain" description="F-box" evidence="1">
    <location>
        <begin position="26"/>
        <end position="66"/>
    </location>
</feature>
<dbReference type="SMART" id="SM00256">
    <property type="entry name" value="FBOX"/>
    <property type="match status" value="1"/>
</dbReference>
<evidence type="ECO:0000313" key="3">
    <source>
        <dbReference type="RefSeq" id="XP_010500895.1"/>
    </source>
</evidence>
<sequence length="398" mass="44807">MKYFGRLTISRCNSKSSSSVLVSDPVPSDVLMDIISRLPAKSVGKCRCVCKFWALILGLPEFEELFLSKSLSRPRQFLFAAVIDDPGAVPFFTSQPPHQIQNPPLVWVTPHHTYLPAGGLSKISQPVRGWVCIEDGTGMFVVCNPITGEYVILPTLKEKMMIWVKMSLGYDPVDKQFKVLCSTWSPFNSLSIPAEHYVLTLGEQMVWRTIECCRPIRHLVQGGDGICINGLLYYMAESNNYQDIFIVCFDTRFEKLSFINKPDGMWPVGLESRLVNHKGQLGIMQCSNPNRIDGHATSFCLWLLQGGGTEWTKHISQLPFLWWNLAGETELGIVGIRAGTCELVLSPRFLSGRPIYLFYFDLERNIVTSVGIQGFEGVNSNILLAYCFVDYVENLKLI</sequence>
<dbReference type="PANTHER" id="PTHR31111:SF125">
    <property type="entry name" value="F-BOX PROTEIN CPR30-LIKE"/>
    <property type="match status" value="1"/>
</dbReference>
<dbReference type="RefSeq" id="XP_010500895.1">
    <property type="nucleotide sequence ID" value="XM_010502593.2"/>
</dbReference>
<dbReference type="Pfam" id="PF08268">
    <property type="entry name" value="FBA_3"/>
    <property type="match status" value="1"/>
</dbReference>
<proteinExistence type="predicted"/>
<gene>
    <name evidence="3 4 5" type="primary">LOC104778204</name>
</gene>
<dbReference type="RefSeq" id="XP_010500897.1">
    <property type="nucleotide sequence ID" value="XM_010502595.2"/>
</dbReference>
<protein>
    <submittedName>
        <fullName evidence="3 4">F-box protein DOR-like isoform X1</fullName>
    </submittedName>
</protein>
<dbReference type="PANTHER" id="PTHR31111">
    <property type="entry name" value="BNAA05G37150D PROTEIN-RELATED"/>
    <property type="match status" value="1"/>
</dbReference>
<dbReference type="InterPro" id="IPR013187">
    <property type="entry name" value="F-box-assoc_dom_typ3"/>
</dbReference>
<organism evidence="2 4">
    <name type="scientific">Camelina sativa</name>
    <name type="common">False flax</name>
    <name type="synonym">Myagrum sativum</name>
    <dbReference type="NCBI Taxonomy" id="90675"/>
    <lineage>
        <taxon>Eukaryota</taxon>
        <taxon>Viridiplantae</taxon>
        <taxon>Streptophyta</taxon>
        <taxon>Embryophyta</taxon>
        <taxon>Tracheophyta</taxon>
        <taxon>Spermatophyta</taxon>
        <taxon>Magnoliopsida</taxon>
        <taxon>eudicotyledons</taxon>
        <taxon>Gunneridae</taxon>
        <taxon>Pentapetalae</taxon>
        <taxon>rosids</taxon>
        <taxon>malvids</taxon>
        <taxon>Brassicales</taxon>
        <taxon>Brassicaceae</taxon>
        <taxon>Camelineae</taxon>
        <taxon>Camelina</taxon>
    </lineage>
</organism>
<dbReference type="Pfam" id="PF00646">
    <property type="entry name" value="F-box"/>
    <property type="match status" value="1"/>
</dbReference>
<evidence type="ECO:0000259" key="1">
    <source>
        <dbReference type="SMART" id="SM00256"/>
    </source>
</evidence>
<keyword evidence="2" id="KW-1185">Reference proteome</keyword>
<evidence type="ECO:0000313" key="5">
    <source>
        <dbReference type="RefSeq" id="XP_010500897.1"/>
    </source>
</evidence>
<dbReference type="Gene3D" id="1.20.1280.50">
    <property type="match status" value="1"/>
</dbReference>
<dbReference type="Proteomes" id="UP000694864">
    <property type="component" value="Chromosome 3"/>
</dbReference>
<dbReference type="GeneID" id="104778204"/>
<dbReference type="InterPro" id="IPR036047">
    <property type="entry name" value="F-box-like_dom_sf"/>
</dbReference>
<dbReference type="InterPro" id="IPR017451">
    <property type="entry name" value="F-box-assoc_interact_dom"/>
</dbReference>
<dbReference type="RefSeq" id="XP_010500896.1">
    <property type="nucleotide sequence ID" value="XM_010502594.2"/>
</dbReference>